<evidence type="ECO:0000259" key="1">
    <source>
        <dbReference type="Pfam" id="PF07632"/>
    </source>
</evidence>
<dbReference type="InterPro" id="IPR011483">
    <property type="entry name" value="Sde182_NH-like"/>
</dbReference>
<dbReference type="InterPro" id="IPR036452">
    <property type="entry name" value="Ribo_hydro-like"/>
</dbReference>
<proteinExistence type="predicted"/>
<reference evidence="2 3" key="1">
    <citation type="submission" date="2017-06" db="EMBL/GenBank/DDBJ databases">
        <title>Description of Rhodopirellula bahusiensis sp. nov.</title>
        <authorList>
            <person name="Kizina J."/>
            <person name="Harder J."/>
        </authorList>
    </citation>
    <scope>NUCLEOTIDE SEQUENCE [LARGE SCALE GENOMIC DNA]</scope>
    <source>
        <strain evidence="2 3">SWK21</strain>
    </source>
</reference>
<name>A0A2G1W513_9BACT</name>
<keyword evidence="3" id="KW-1185">Reference proteome</keyword>
<evidence type="ECO:0000313" key="3">
    <source>
        <dbReference type="Proteomes" id="UP000225740"/>
    </source>
</evidence>
<evidence type="ECO:0000313" key="2">
    <source>
        <dbReference type="EMBL" id="PHQ34081.1"/>
    </source>
</evidence>
<dbReference type="OrthoDB" id="253051at2"/>
<accession>A0A2G1W513</accession>
<gene>
    <name evidence="2" type="ORF">CEE69_17495</name>
</gene>
<dbReference type="GeneID" id="90609840"/>
<comment type="caution">
    <text evidence="2">The sequence shown here is derived from an EMBL/GenBank/DDBJ whole genome shotgun (WGS) entry which is preliminary data.</text>
</comment>
<sequence>MRLDPTEDRQHPFVAVYTLKASKELTRVCKEIDVPIPKRLLATPLILTCVASLFASTVSAERPRLAVLTDIGGDPDDTQSLIRLLVYSNEFEIEALIASASGTRGELEESITRPDLIHQLIDAYETVRPNLQKHGDGWPTAKTLRSVVVSGNPLREREHVGEGHDTDGSRLLIERIDAGSVESPLCITIWGGQTDLAQALYRVKSERGADGLAKFVRKFRVYDIADQDGIADWMRSEFPGMHYVLSTATPKADKRIANFRGMYLTGDVSLTSRDWIETNVRQMGPLGSLYPTKTWTAPNPHGCMKEGDTPSWFFFLPRGGNDSDDPTRPGWGGEFAKQKDGWYLDRPATPSYEPRTSVSRWRPDFQADFAERMRWCLPVSD</sequence>
<feature type="domain" description="Cellulose-binding Sde182 nucleoside hydrolase-like" evidence="1">
    <location>
        <begin position="64"/>
        <end position="335"/>
    </location>
</feature>
<dbReference type="EMBL" id="NIZW01000013">
    <property type="protein sequence ID" value="PHQ34081.1"/>
    <property type="molecule type" value="Genomic_DNA"/>
</dbReference>
<dbReference type="Gene3D" id="3.90.245.10">
    <property type="entry name" value="Ribonucleoside hydrolase-like"/>
    <property type="match status" value="1"/>
</dbReference>
<dbReference type="RefSeq" id="WP_099261931.1">
    <property type="nucleotide sequence ID" value="NZ_NIZW01000013.1"/>
</dbReference>
<organism evidence="2 3">
    <name type="scientific">Rhodopirellula bahusiensis</name>
    <dbReference type="NCBI Taxonomy" id="2014065"/>
    <lineage>
        <taxon>Bacteria</taxon>
        <taxon>Pseudomonadati</taxon>
        <taxon>Planctomycetota</taxon>
        <taxon>Planctomycetia</taxon>
        <taxon>Pirellulales</taxon>
        <taxon>Pirellulaceae</taxon>
        <taxon>Rhodopirellula</taxon>
    </lineage>
</organism>
<dbReference type="AlphaFoldDB" id="A0A2G1W513"/>
<dbReference type="Pfam" id="PF07632">
    <property type="entry name" value="Sde182_NH-like"/>
    <property type="match status" value="1"/>
</dbReference>
<dbReference type="Proteomes" id="UP000225740">
    <property type="component" value="Unassembled WGS sequence"/>
</dbReference>
<protein>
    <recommendedName>
        <fullName evidence="1">Cellulose-binding Sde182 nucleoside hydrolase-like domain-containing protein</fullName>
    </recommendedName>
</protein>
<dbReference type="GO" id="GO:0016799">
    <property type="term" value="F:hydrolase activity, hydrolyzing N-glycosyl compounds"/>
    <property type="evidence" value="ECO:0007669"/>
    <property type="project" value="InterPro"/>
</dbReference>